<accession>A0A2L0F2Q4</accession>
<feature type="chain" id="PRO_5014720446" description="CBM11 domain-containing protein" evidence="2">
    <location>
        <begin position="34"/>
        <end position="316"/>
    </location>
</feature>
<feature type="region of interest" description="Disordered" evidence="1">
    <location>
        <begin position="49"/>
        <end position="93"/>
    </location>
</feature>
<dbReference type="Gene3D" id="2.60.120.430">
    <property type="entry name" value="Galactose-binding lectin"/>
    <property type="match status" value="1"/>
</dbReference>
<organism evidence="3 4">
    <name type="scientific">Sorangium cellulosum</name>
    <name type="common">Polyangium cellulosum</name>
    <dbReference type="NCBI Taxonomy" id="56"/>
    <lineage>
        <taxon>Bacteria</taxon>
        <taxon>Pseudomonadati</taxon>
        <taxon>Myxococcota</taxon>
        <taxon>Polyangia</taxon>
        <taxon>Polyangiales</taxon>
        <taxon>Polyangiaceae</taxon>
        <taxon>Sorangium</taxon>
    </lineage>
</organism>
<evidence type="ECO:0000313" key="3">
    <source>
        <dbReference type="EMBL" id="AUX45842.1"/>
    </source>
</evidence>
<protein>
    <recommendedName>
        <fullName evidence="5">CBM11 domain-containing protein</fullName>
    </recommendedName>
</protein>
<keyword evidence="2" id="KW-0732">Signal</keyword>
<evidence type="ECO:0000256" key="2">
    <source>
        <dbReference type="SAM" id="SignalP"/>
    </source>
</evidence>
<evidence type="ECO:0000256" key="1">
    <source>
        <dbReference type="SAM" id="MobiDB-lite"/>
    </source>
</evidence>
<reference evidence="3 4" key="1">
    <citation type="submission" date="2015-09" db="EMBL/GenBank/DDBJ databases">
        <title>Sorangium comparison.</title>
        <authorList>
            <person name="Zaburannyi N."/>
            <person name="Bunk B."/>
            <person name="Overmann J."/>
            <person name="Mueller R."/>
        </authorList>
    </citation>
    <scope>NUCLEOTIDE SEQUENCE [LARGE SCALE GENOMIC DNA]</scope>
    <source>
        <strain evidence="3 4">So ce26</strain>
    </source>
</reference>
<dbReference type="AlphaFoldDB" id="A0A2L0F2Q4"/>
<feature type="compositionally biased region" description="Gly residues" evidence="1">
    <location>
        <begin position="49"/>
        <end position="92"/>
    </location>
</feature>
<sequence length="316" mass="33130">MLSTMTRRTPVLVRCAAGGAVALLGLGCAQVFGFDDVYELRGGDSEGGGGVMIGTSGNAGGGSPGAGAGGPGGPGGGGEGGVSTNEGGAGGGDRCKILEVSPDEVLTTSLIDDLEDGNIDVPEGEPANPRLGFWYTFNDMTGGNQEPSNDNDLVVPLALPREGSELAVHTSADDGFTEWGAGVGVLLRDGEYYDASAYSGITFWAYAEEDSSRALVVSFIDRQTDGEGGECGGEMQPLCYDHFHSDIILTPSWKHYKIPIACLKQEGYGEFPALRVTELRSIDFLYARGKAFNIWIDDIAFYREEAGSSSEHEDGE</sequence>
<evidence type="ECO:0008006" key="5">
    <source>
        <dbReference type="Google" id="ProtNLM"/>
    </source>
</evidence>
<dbReference type="Proteomes" id="UP000238348">
    <property type="component" value="Chromosome"/>
</dbReference>
<dbReference type="SUPFAM" id="SSF49785">
    <property type="entry name" value="Galactose-binding domain-like"/>
    <property type="match status" value="1"/>
</dbReference>
<feature type="signal peptide" evidence="2">
    <location>
        <begin position="1"/>
        <end position="33"/>
    </location>
</feature>
<dbReference type="InterPro" id="IPR008979">
    <property type="entry name" value="Galactose-bd-like_sf"/>
</dbReference>
<dbReference type="PROSITE" id="PS51257">
    <property type="entry name" value="PROKAR_LIPOPROTEIN"/>
    <property type="match status" value="1"/>
</dbReference>
<evidence type="ECO:0000313" key="4">
    <source>
        <dbReference type="Proteomes" id="UP000238348"/>
    </source>
</evidence>
<name>A0A2L0F2Q4_SORCE</name>
<proteinExistence type="predicted"/>
<dbReference type="EMBL" id="CP012673">
    <property type="protein sequence ID" value="AUX45842.1"/>
    <property type="molecule type" value="Genomic_DNA"/>
</dbReference>
<dbReference type="RefSeq" id="WP_234022760.1">
    <property type="nucleotide sequence ID" value="NZ_CP012673.1"/>
</dbReference>
<gene>
    <name evidence="3" type="ORF">SOCE26_073380</name>
</gene>